<organism evidence="1 2">
    <name type="scientific">Salimicrobium album</name>
    <dbReference type="NCBI Taxonomy" id="50717"/>
    <lineage>
        <taxon>Bacteria</taxon>
        <taxon>Bacillati</taxon>
        <taxon>Bacillota</taxon>
        <taxon>Bacilli</taxon>
        <taxon>Bacillales</taxon>
        <taxon>Bacillaceae</taxon>
        <taxon>Salimicrobium</taxon>
    </lineage>
</organism>
<evidence type="ECO:0000313" key="2">
    <source>
        <dbReference type="Proteomes" id="UP000198647"/>
    </source>
</evidence>
<sequence length="62" mass="6882">MKMALSVKELLEQKGIDPKEEHLEILENRWAGLKAARGNLETVNVDDADISLRNVPGGDHSE</sequence>
<keyword evidence="2" id="KW-1185">Reference proteome</keyword>
<comment type="caution">
    <text evidence="1">The sequence shown here is derived from an EMBL/GenBank/DDBJ whole genome shotgun (WGS) entry which is preliminary data.</text>
</comment>
<protein>
    <submittedName>
        <fullName evidence="1">Uncharacterized protein</fullName>
    </submittedName>
</protein>
<dbReference type="EMBL" id="FNOS01000005">
    <property type="protein sequence ID" value="SDY10687.1"/>
    <property type="molecule type" value="Genomic_DNA"/>
</dbReference>
<dbReference type="RefSeq" id="WP_245698823.1">
    <property type="nucleotide sequence ID" value="NZ_FNOS01000005.1"/>
</dbReference>
<proteinExistence type="predicted"/>
<dbReference type="Proteomes" id="UP000198647">
    <property type="component" value="Unassembled WGS sequence"/>
</dbReference>
<gene>
    <name evidence="1" type="ORF">SAMN04488081_2071</name>
</gene>
<accession>A0A1H3H5J0</accession>
<name>A0A1H3H5J0_9BACI</name>
<reference evidence="1 2" key="1">
    <citation type="submission" date="2016-10" db="EMBL/GenBank/DDBJ databases">
        <authorList>
            <person name="Varghese N."/>
            <person name="Submissions S."/>
        </authorList>
    </citation>
    <scope>NUCLEOTIDE SEQUENCE [LARGE SCALE GENOMIC DNA]</scope>
    <source>
        <strain evidence="1 2">DSM 20748</strain>
    </source>
</reference>
<evidence type="ECO:0000313" key="1">
    <source>
        <dbReference type="EMBL" id="SDY10687.1"/>
    </source>
</evidence>